<dbReference type="Proteomes" id="UP000785200">
    <property type="component" value="Unassembled WGS sequence"/>
</dbReference>
<gene>
    <name evidence="1" type="ORF">D0Z07_8582</name>
</gene>
<proteinExistence type="predicted"/>
<keyword evidence="2" id="KW-1185">Reference proteome</keyword>
<comment type="caution">
    <text evidence="1">The sequence shown here is derived from an EMBL/GenBank/DDBJ whole genome shotgun (WGS) entry which is preliminary data.</text>
</comment>
<accession>A0A9P6SN74</accession>
<organism evidence="1 2">
    <name type="scientific">Hyphodiscus hymeniophilus</name>
    <dbReference type="NCBI Taxonomy" id="353542"/>
    <lineage>
        <taxon>Eukaryota</taxon>
        <taxon>Fungi</taxon>
        <taxon>Dikarya</taxon>
        <taxon>Ascomycota</taxon>
        <taxon>Pezizomycotina</taxon>
        <taxon>Leotiomycetes</taxon>
        <taxon>Helotiales</taxon>
        <taxon>Hyphodiscaceae</taxon>
        <taxon>Hyphodiscus</taxon>
    </lineage>
</organism>
<dbReference type="OrthoDB" id="3477009at2759"/>
<dbReference type="AlphaFoldDB" id="A0A9P6SN74"/>
<reference evidence="1" key="1">
    <citation type="submission" date="2019-07" db="EMBL/GenBank/DDBJ databases">
        <title>Hyphodiscus hymeniophilus genome sequencing and assembly.</title>
        <authorList>
            <person name="Kramer G."/>
            <person name="Nodwell J."/>
        </authorList>
    </citation>
    <scope>NUCLEOTIDE SEQUENCE</scope>
    <source>
        <strain evidence="1">ATCC 34498</strain>
    </source>
</reference>
<name>A0A9P6SN74_9HELO</name>
<dbReference type="EMBL" id="VNKQ01000018">
    <property type="protein sequence ID" value="KAG0645614.1"/>
    <property type="molecule type" value="Genomic_DNA"/>
</dbReference>
<evidence type="ECO:0000313" key="1">
    <source>
        <dbReference type="EMBL" id="KAG0645614.1"/>
    </source>
</evidence>
<protein>
    <submittedName>
        <fullName evidence="1">Uncharacterized protein</fullName>
    </submittedName>
</protein>
<evidence type="ECO:0000313" key="2">
    <source>
        <dbReference type="Proteomes" id="UP000785200"/>
    </source>
</evidence>
<sequence>MSSDEDEVYVTSRSRTPSVIHVISQTQQVFRKLPDLIQEAALSTEFSSPRLQISRVQNSRVIDSEFLSSPQFFVRSRTDSGVDLPDLTVTDEKVLEKFGSGLTANFADIRAYGAKAFFQKQNRSNNTTYSVCVCATGYIWVYVVPPAPVLDSDGFSRAEIQIGTFGLKARAITTTEIQCQHRRFSDDSAQDARQLSLLCATVLAKYLHLRMIGQQYEEATESAIKQSQDELWSLRVVNPSWFRDWNALLRFICTNAPMPPESNVSLISRSMITGRWQCWRDTSILRRRYLFPQRIIRCFRISRHDSLDLLSGCFNPTN</sequence>